<dbReference type="InterPro" id="IPR058318">
    <property type="entry name" value="DUF8005"/>
</dbReference>
<accession>A0ABD5PSV5</accession>
<evidence type="ECO:0000256" key="2">
    <source>
        <dbReference type="SAM" id="Phobius"/>
    </source>
</evidence>
<dbReference type="AlphaFoldDB" id="A0ABD5PSV5"/>
<dbReference type="RefSeq" id="WP_250139911.1">
    <property type="nucleotide sequence ID" value="NZ_JALIQP010000002.1"/>
</dbReference>
<evidence type="ECO:0000313" key="4">
    <source>
        <dbReference type="Proteomes" id="UP001595898"/>
    </source>
</evidence>
<comment type="caution">
    <text evidence="3">The sequence shown here is derived from an EMBL/GenBank/DDBJ whole genome shotgun (WGS) entry which is preliminary data.</text>
</comment>
<dbReference type="EMBL" id="JBHSFA010000007">
    <property type="protein sequence ID" value="MFC4543414.1"/>
    <property type="molecule type" value="Genomic_DNA"/>
</dbReference>
<feature type="region of interest" description="Disordered" evidence="1">
    <location>
        <begin position="44"/>
        <end position="67"/>
    </location>
</feature>
<evidence type="ECO:0008006" key="5">
    <source>
        <dbReference type="Google" id="ProtNLM"/>
    </source>
</evidence>
<feature type="compositionally biased region" description="Basic and acidic residues" evidence="1">
    <location>
        <begin position="53"/>
        <end position="67"/>
    </location>
</feature>
<evidence type="ECO:0000256" key="1">
    <source>
        <dbReference type="SAM" id="MobiDB-lite"/>
    </source>
</evidence>
<keyword evidence="4" id="KW-1185">Reference proteome</keyword>
<dbReference type="Proteomes" id="UP001595898">
    <property type="component" value="Unassembled WGS sequence"/>
</dbReference>
<gene>
    <name evidence="3" type="ORF">ACFO5R_15900</name>
</gene>
<dbReference type="Pfam" id="PF26027">
    <property type="entry name" value="DUF8005"/>
    <property type="match status" value="1"/>
</dbReference>
<proteinExistence type="predicted"/>
<reference evidence="3 4" key="1">
    <citation type="journal article" date="2019" name="Int. J. Syst. Evol. Microbiol.">
        <title>The Global Catalogue of Microorganisms (GCM) 10K type strain sequencing project: providing services to taxonomists for standard genome sequencing and annotation.</title>
        <authorList>
            <consortium name="The Broad Institute Genomics Platform"/>
            <consortium name="The Broad Institute Genome Sequencing Center for Infectious Disease"/>
            <person name="Wu L."/>
            <person name="Ma J."/>
        </authorList>
    </citation>
    <scope>NUCLEOTIDE SEQUENCE [LARGE SCALE GENOMIC DNA]</scope>
    <source>
        <strain evidence="3 4">WLHS5</strain>
    </source>
</reference>
<name>A0ABD5PSV5_9EURY</name>
<keyword evidence="2" id="KW-0812">Transmembrane</keyword>
<organism evidence="3 4">
    <name type="scientific">Halosolutus amylolyticus</name>
    <dbReference type="NCBI Taxonomy" id="2932267"/>
    <lineage>
        <taxon>Archaea</taxon>
        <taxon>Methanobacteriati</taxon>
        <taxon>Methanobacteriota</taxon>
        <taxon>Stenosarchaea group</taxon>
        <taxon>Halobacteria</taxon>
        <taxon>Halobacteriales</taxon>
        <taxon>Natrialbaceae</taxon>
        <taxon>Halosolutus</taxon>
    </lineage>
</organism>
<evidence type="ECO:0000313" key="3">
    <source>
        <dbReference type="EMBL" id="MFC4543414.1"/>
    </source>
</evidence>
<sequence length="67" mass="8220">MSSLVPLVYYGGLTVLFFFWIYGIVSFTLDVKNKIVPGIRQYRRNRHRRKRQQEHDNERQETEEQLY</sequence>
<keyword evidence="2" id="KW-0472">Membrane</keyword>
<feature type="transmembrane region" description="Helical" evidence="2">
    <location>
        <begin position="6"/>
        <end position="25"/>
    </location>
</feature>
<keyword evidence="2" id="KW-1133">Transmembrane helix</keyword>
<protein>
    <recommendedName>
        <fullName evidence="5">ATP synthase F0 subunit 8</fullName>
    </recommendedName>
</protein>